<name>A0ABQ8C2Z1_BRANA</name>
<evidence type="ECO:0000313" key="1">
    <source>
        <dbReference type="EMBL" id="KAH0910973.1"/>
    </source>
</evidence>
<accession>A0ABQ8C2Z1</accession>
<proteinExistence type="predicted"/>
<gene>
    <name evidence="1" type="ORF">HID58_034294</name>
</gene>
<evidence type="ECO:0000313" key="2">
    <source>
        <dbReference type="Proteomes" id="UP000824890"/>
    </source>
</evidence>
<keyword evidence="2" id="KW-1185">Reference proteome</keyword>
<reference evidence="1 2" key="1">
    <citation type="submission" date="2021-05" db="EMBL/GenBank/DDBJ databases">
        <title>Genome Assembly of Synthetic Allotetraploid Brassica napus Reveals Homoeologous Exchanges between Subgenomes.</title>
        <authorList>
            <person name="Davis J.T."/>
        </authorList>
    </citation>
    <scope>NUCLEOTIDE SEQUENCE [LARGE SCALE GENOMIC DNA]</scope>
    <source>
        <strain evidence="2">cv. Da-Ae</strain>
        <tissue evidence="1">Seedling</tissue>
    </source>
</reference>
<comment type="caution">
    <text evidence="1">The sequence shown here is derived from an EMBL/GenBank/DDBJ whole genome shotgun (WGS) entry which is preliminary data.</text>
</comment>
<dbReference type="Proteomes" id="UP000824890">
    <property type="component" value="Unassembled WGS sequence"/>
</dbReference>
<dbReference type="EMBL" id="JAGKQM010000009">
    <property type="protein sequence ID" value="KAH0910973.1"/>
    <property type="molecule type" value="Genomic_DNA"/>
</dbReference>
<sequence>MLVSKEVLFHPVFNPPVFKHLNTLQRMPLKPLIFKLRKPLVFQAPQAPGFQSSPSPWFSTPQAPDFQVPQALCFKAPQAPGVRTPQTLTVPPAFVPFFIIIGYVPPFPDLIVSNFILPPVVHPNRIPNHVLIQRTIEDSFHMFSLADAYHAQVSKEVLFHPVFNPTVFKHLKPLPTVFKLLKPLKPQFPKSLKPPAAPQASQAPQFPQALKVQVFMPLKAPITFLYNGPSKTAFTCFLLQMHIVSKEVLFHPVFNPTVFKHLKPLPTVFKLLKPLKPQFPKSLKPPAAPQASQAPQFPQALKVQVFMPLKAPVFNPPPPPPGVPHVVPSAFVPLFQLLVMFLRFGNFLFSIIPHPSIFV</sequence>
<protein>
    <submittedName>
        <fullName evidence="1">Uncharacterized protein</fullName>
    </submittedName>
</protein>
<organism evidence="1 2">
    <name type="scientific">Brassica napus</name>
    <name type="common">Rape</name>
    <dbReference type="NCBI Taxonomy" id="3708"/>
    <lineage>
        <taxon>Eukaryota</taxon>
        <taxon>Viridiplantae</taxon>
        <taxon>Streptophyta</taxon>
        <taxon>Embryophyta</taxon>
        <taxon>Tracheophyta</taxon>
        <taxon>Spermatophyta</taxon>
        <taxon>Magnoliopsida</taxon>
        <taxon>eudicotyledons</taxon>
        <taxon>Gunneridae</taxon>
        <taxon>Pentapetalae</taxon>
        <taxon>rosids</taxon>
        <taxon>malvids</taxon>
        <taxon>Brassicales</taxon>
        <taxon>Brassicaceae</taxon>
        <taxon>Brassiceae</taxon>
        <taxon>Brassica</taxon>
    </lineage>
</organism>